<keyword evidence="3" id="KW-1133">Transmembrane helix</keyword>
<feature type="transmembrane region" description="Helical" evidence="3">
    <location>
        <begin position="157"/>
        <end position="179"/>
    </location>
</feature>
<keyword evidence="3" id="KW-0472">Membrane</keyword>
<feature type="compositionally biased region" description="Basic and acidic residues" evidence="2">
    <location>
        <begin position="681"/>
        <end position="691"/>
    </location>
</feature>
<keyword evidence="5" id="KW-1185">Reference proteome</keyword>
<evidence type="ECO:0000256" key="1">
    <source>
        <dbReference type="SAM" id="Coils"/>
    </source>
</evidence>
<name>A0A4U1C8E3_9SPHI</name>
<evidence type="ECO:0000256" key="2">
    <source>
        <dbReference type="SAM" id="MobiDB-lite"/>
    </source>
</evidence>
<feature type="compositionally biased region" description="Low complexity" evidence="2">
    <location>
        <begin position="757"/>
        <end position="783"/>
    </location>
</feature>
<feature type="transmembrane region" description="Helical" evidence="3">
    <location>
        <begin position="27"/>
        <end position="48"/>
    </location>
</feature>
<gene>
    <name evidence="4" type="ORF">FA046_03195</name>
</gene>
<dbReference type="OrthoDB" id="9812498at2"/>
<feature type="transmembrane region" description="Helical" evidence="3">
    <location>
        <begin position="60"/>
        <end position="80"/>
    </location>
</feature>
<evidence type="ECO:0008006" key="6">
    <source>
        <dbReference type="Google" id="ProtNLM"/>
    </source>
</evidence>
<feature type="region of interest" description="Disordered" evidence="2">
    <location>
        <begin position="713"/>
        <end position="789"/>
    </location>
</feature>
<dbReference type="EMBL" id="SWBP01000001">
    <property type="protein sequence ID" value="TKC00697.1"/>
    <property type="molecule type" value="Genomic_DNA"/>
</dbReference>
<dbReference type="AlphaFoldDB" id="A0A4U1C8E3"/>
<comment type="caution">
    <text evidence="4">The sequence shown here is derived from an EMBL/GenBank/DDBJ whole genome shotgun (WGS) entry which is preliminary data.</text>
</comment>
<sequence>MNNSYTQLIHKIDNFIRKYYLNKVVRGAIWLAGIFILSYLFIIISEYYGYFSTSVRTFLFYTFIVTQLGLIWFLVAQHLVNYLRLGRIIDHEQASEIIGNHFPEIKDKLINTLQLKKLADENPESKNLIEASIDQRIASFKPIPFASAIKIRDNKKYLRYALVPLAIMVIIAFAAPSILKDGTKRLINHDTYYKKKAPFEFVIKNKNLDAVQGDDFDLEVKINGNQIPEDIYLEDGVNTFKLDKKDIINFSYQFKNLQKDKKFKLVAGEFSSEEFVLNVKNKPSLLSFEVQLIYPSYLKKQNETIKNPGDLTIPAGTLVKWFFKTEYVGTIAFNLGKKYSELSLTKNNEFTYQERVIRSTNYSLLLKNNEISSRDSVGYQLNVIADEFPKIDVSERPDSANARVVYFIGKASDDYGLTALNFHYEILKSPNEKRKGNAFKVPVKLDKNGAQSSFLYLWQLKDLGIEPGEEISYYFDLADNDAVLGPKHVRSSTGVYKLASKDEALKSIEETSNAIKQKMQSAIRQSEKIQQEAKKMNQDLMDQKSLGYEQKKQMEQLLDKQKKLEELIKDIQDDSKQNLFERKELQPEEKALLEKQKQIQDLFNNVLDEKTKKLLENLQKLIDQNQKEQTQDQLQQMQADSKSLQKELDRILELYKKLEVEQKLNDAVEKLNELSKNQEQLSKESLDKKSNQEQVQQKQQNLEKEFSELKKDLKEADEKNQQLEQPEDFKNPEQDQKDIQQEMDEAEQNLEEKKSQKAAQSQKDAAQKMKQLAQKLEQMQQSGQEEESKVNAQELRQILQNLLKSSFDQEKVMTDLKNTDINDPRFVKIGQKQKEIKDNLKLVEDSLFSLSKRVPQIESTVNKEIQTINQQLTEALDQLSDRKVAETNKNQQFALTSINNLALMLSEALQQLQNAMKNAQSGGKGKPQPGLAKLSEMQKELNKNMQKAKEQMQQQGIQPGQKASKQMSEQMAKMAQQQQMLRQTLQQINNDLNKDGQGKLGDFEKIMKQMEQTETELVNKRITNEALIRQQEIQTRLLEADKAEREREQDNQRESKAAKDFAPNYNLILQEYQKLKAKETEQIKTVSPSLNYFYKSKISVYFEKLNLGN</sequence>
<dbReference type="Proteomes" id="UP000308181">
    <property type="component" value="Unassembled WGS sequence"/>
</dbReference>
<feature type="coiled-coil region" evidence="1">
    <location>
        <begin position="505"/>
        <end position="577"/>
    </location>
</feature>
<keyword evidence="1" id="KW-0175">Coiled coil</keyword>
<keyword evidence="3" id="KW-0812">Transmembrane</keyword>
<organism evidence="4 5">
    <name type="scientific">Pedobacter cryophilus</name>
    <dbReference type="NCBI Taxonomy" id="2571271"/>
    <lineage>
        <taxon>Bacteria</taxon>
        <taxon>Pseudomonadati</taxon>
        <taxon>Bacteroidota</taxon>
        <taxon>Sphingobacteriia</taxon>
        <taxon>Sphingobacteriales</taxon>
        <taxon>Sphingobacteriaceae</taxon>
        <taxon>Pedobacter</taxon>
    </lineage>
</organism>
<accession>A0A4U1C8E3</accession>
<evidence type="ECO:0000313" key="5">
    <source>
        <dbReference type="Proteomes" id="UP000308181"/>
    </source>
</evidence>
<feature type="compositionally biased region" description="Basic and acidic residues" evidence="2">
    <location>
        <begin position="713"/>
        <end position="740"/>
    </location>
</feature>
<feature type="region of interest" description="Disordered" evidence="2">
    <location>
        <begin position="679"/>
        <end position="701"/>
    </location>
</feature>
<evidence type="ECO:0000256" key="3">
    <source>
        <dbReference type="SAM" id="Phobius"/>
    </source>
</evidence>
<feature type="region of interest" description="Disordered" evidence="2">
    <location>
        <begin position="1040"/>
        <end position="1059"/>
    </location>
</feature>
<proteinExistence type="predicted"/>
<evidence type="ECO:0000313" key="4">
    <source>
        <dbReference type="EMBL" id="TKC00697.1"/>
    </source>
</evidence>
<reference evidence="4 5" key="1">
    <citation type="submission" date="2019-04" db="EMBL/GenBank/DDBJ databases">
        <title>Pedobacter sp. AR-3-17 sp. nov., isolated from Arctic soil.</title>
        <authorList>
            <person name="Dahal R.H."/>
            <person name="Kim D.-U."/>
        </authorList>
    </citation>
    <scope>NUCLEOTIDE SEQUENCE [LARGE SCALE GENOMIC DNA]</scope>
    <source>
        <strain evidence="4 5">AR-3-17</strain>
    </source>
</reference>
<protein>
    <recommendedName>
        <fullName evidence="6">ATPase</fullName>
    </recommendedName>
</protein>
<dbReference type="RefSeq" id="WP_136824904.1">
    <property type="nucleotide sequence ID" value="NZ_SWBP01000001.1"/>
</dbReference>